<dbReference type="GeneID" id="45960240"/>
<protein>
    <submittedName>
        <fullName evidence="1">Uncharacterized protein</fullName>
    </submittedName>
</protein>
<dbReference type="AlphaFoldDB" id="A0A7X6EXJ6"/>
<dbReference type="RefSeq" id="WP_041683991.1">
    <property type="nucleotide sequence ID" value="NZ_CP013534.1"/>
</dbReference>
<evidence type="ECO:0000313" key="2">
    <source>
        <dbReference type="Proteomes" id="UP000540266"/>
    </source>
</evidence>
<reference evidence="1 2" key="1">
    <citation type="submission" date="2020-11" db="EMBL/GenBank/DDBJ databases">
        <title>Indigenous Rhizobia Nodulating Common beans in Western Kenya.</title>
        <authorList>
            <person name="Wekesa C.S."/>
            <person name="Oelmueller R."/>
            <person name="Furch A.C."/>
        </authorList>
    </citation>
    <scope>NUCLEOTIDE SEQUENCE [LARGE SCALE GENOMIC DNA]</scope>
    <source>
        <strain evidence="2">BS3</strain>
        <plasmid evidence="1 2">pBS3c</plasmid>
    </source>
</reference>
<gene>
    <name evidence="1" type="ORF">HER27_025740</name>
</gene>
<name>A0A7X6EXJ6_9HYPH</name>
<keyword evidence="1" id="KW-0614">Plasmid</keyword>
<dbReference type="EMBL" id="CP064934">
    <property type="protein sequence ID" value="QPK12086.1"/>
    <property type="molecule type" value="Genomic_DNA"/>
</dbReference>
<sequence length="77" mass="8097">MVASLWQKPFGSGEDAALWRLGTRIKAVLGEDAQAICGAATEVIVCWKSLPAPDSAAVASGRKTAEFHAISLLMRVA</sequence>
<accession>A0A7X6EXJ6</accession>
<geneLocation type="plasmid" evidence="1 2">
    <name>pBS3c</name>
</geneLocation>
<evidence type="ECO:0000313" key="1">
    <source>
        <dbReference type="EMBL" id="QPK12086.1"/>
    </source>
</evidence>
<dbReference type="Proteomes" id="UP000540266">
    <property type="component" value="Plasmid pBS3c"/>
</dbReference>
<organism evidence="1 2">
    <name type="scientific">Rhizobium phaseoli</name>
    <dbReference type="NCBI Taxonomy" id="396"/>
    <lineage>
        <taxon>Bacteria</taxon>
        <taxon>Pseudomonadati</taxon>
        <taxon>Pseudomonadota</taxon>
        <taxon>Alphaproteobacteria</taxon>
        <taxon>Hyphomicrobiales</taxon>
        <taxon>Rhizobiaceae</taxon>
        <taxon>Rhizobium/Agrobacterium group</taxon>
        <taxon>Rhizobium</taxon>
    </lineage>
</organism>
<proteinExistence type="predicted"/>